<dbReference type="FunFam" id="1.20.58.1930:FF:000001">
    <property type="entry name" value="Erythrocyte membrane protein 1, PfEMP1"/>
    <property type="match status" value="1"/>
</dbReference>
<feature type="compositionally biased region" description="Polar residues" evidence="1">
    <location>
        <begin position="972"/>
        <end position="992"/>
    </location>
</feature>
<name>W7F4E4_PLAF8</name>
<evidence type="ECO:0000259" key="5">
    <source>
        <dbReference type="Pfam" id="PF15447"/>
    </source>
</evidence>
<feature type="domain" description="Cysteine-rich interdomain region 1 gamma" evidence="6">
    <location>
        <begin position="1508"/>
        <end position="1564"/>
    </location>
</feature>
<keyword evidence="2" id="KW-0472">Membrane</keyword>
<feature type="domain" description="Duffy-binding-like" evidence="8">
    <location>
        <begin position="1306"/>
        <end position="1461"/>
    </location>
</feature>
<feature type="domain" description="Duffy-binding-like" evidence="3">
    <location>
        <begin position="1580"/>
        <end position="1722"/>
    </location>
</feature>
<dbReference type="Pfam" id="PF05424">
    <property type="entry name" value="Duffy_binding"/>
    <property type="match status" value="2"/>
</dbReference>
<feature type="compositionally biased region" description="Acidic residues" evidence="1">
    <location>
        <begin position="851"/>
        <end position="866"/>
    </location>
</feature>
<keyword evidence="2" id="KW-1133">Transmembrane helix</keyword>
<dbReference type="Proteomes" id="UP000030688">
    <property type="component" value="Unassembled WGS sequence"/>
</dbReference>
<feature type="region of interest" description="Disordered" evidence="1">
    <location>
        <begin position="735"/>
        <end position="754"/>
    </location>
</feature>
<feature type="region of interest" description="Disordered" evidence="1">
    <location>
        <begin position="1164"/>
        <end position="1188"/>
    </location>
</feature>
<feature type="compositionally biased region" description="Polar residues" evidence="1">
    <location>
        <begin position="1164"/>
        <end position="1179"/>
    </location>
</feature>
<dbReference type="GO" id="GO:0046789">
    <property type="term" value="F:host cell surface receptor binding"/>
    <property type="evidence" value="ECO:0007669"/>
    <property type="project" value="InterPro"/>
</dbReference>
<feature type="region of interest" description="Disordered" evidence="1">
    <location>
        <begin position="1265"/>
        <end position="1288"/>
    </location>
</feature>
<dbReference type="Pfam" id="PF03011">
    <property type="entry name" value="PFEMP"/>
    <property type="match status" value="2"/>
</dbReference>
<dbReference type="Pfam" id="PF21807">
    <property type="entry name" value="PfEMP1_CIDRalpha1_dom"/>
    <property type="match status" value="1"/>
</dbReference>
<dbReference type="InterPro" id="IPR049158">
    <property type="entry name" value="PfEMP1_CIDRalpha1_dom"/>
</dbReference>
<evidence type="ECO:0000256" key="2">
    <source>
        <dbReference type="SAM" id="Phobius"/>
    </source>
</evidence>
<dbReference type="Pfam" id="PF18562">
    <property type="entry name" value="CIDR1_gamma"/>
    <property type="match status" value="1"/>
</dbReference>
<feature type="domain" description="Duffy-antigen binding" evidence="4">
    <location>
        <begin position="945"/>
        <end position="1210"/>
    </location>
</feature>
<dbReference type="Gene3D" id="1.20.58.1930">
    <property type="match status" value="1"/>
</dbReference>
<evidence type="ECO:0000256" key="1">
    <source>
        <dbReference type="SAM" id="MobiDB-lite"/>
    </source>
</evidence>
<reference evidence="9 10" key="2">
    <citation type="submission" date="2013-02" db="EMBL/GenBank/DDBJ databases">
        <title>The Genome Sequence of Plasmodium falciparum 7G8.</title>
        <authorList>
            <consortium name="The Broad Institute Genome Sequencing Platform"/>
            <consortium name="The Broad Institute Genome Sequencing Center for Infectious Disease"/>
            <person name="Neafsey D."/>
            <person name="Cheeseman I."/>
            <person name="Volkman S."/>
            <person name="Adams J."/>
            <person name="Walker B."/>
            <person name="Young S.K."/>
            <person name="Zeng Q."/>
            <person name="Gargeya S."/>
            <person name="Fitzgerald M."/>
            <person name="Haas B."/>
            <person name="Abouelleil A."/>
            <person name="Alvarado L."/>
            <person name="Arachchi H.M."/>
            <person name="Berlin A.M."/>
            <person name="Chapman S.B."/>
            <person name="Dewar J."/>
            <person name="Goldberg J."/>
            <person name="Griggs A."/>
            <person name="Gujja S."/>
            <person name="Hansen M."/>
            <person name="Howarth C."/>
            <person name="Imamovic A."/>
            <person name="Larimer J."/>
            <person name="McCowan C."/>
            <person name="Murphy C."/>
            <person name="Neiman D."/>
            <person name="Pearson M."/>
            <person name="Priest M."/>
            <person name="Roberts A."/>
            <person name="Saif S."/>
            <person name="Shea T."/>
            <person name="Sisk P."/>
            <person name="Sykes S."/>
            <person name="Wortman J."/>
            <person name="Nusbaum C."/>
            <person name="Birren B."/>
        </authorList>
    </citation>
    <scope>NUCLEOTIDE SEQUENCE [LARGE SCALE GENOMIC DNA]</scope>
    <source>
        <strain evidence="9 10">7G8</strain>
    </source>
</reference>
<dbReference type="Pfam" id="PF15447">
    <property type="entry name" value="NTS"/>
    <property type="match status" value="1"/>
</dbReference>
<feature type="region of interest" description="Disordered" evidence="1">
    <location>
        <begin position="966"/>
        <end position="993"/>
    </location>
</feature>
<feature type="domain" description="Duffy-binding-like" evidence="8">
    <location>
        <begin position="336"/>
        <end position="496"/>
    </location>
</feature>
<feature type="region of interest" description="Disordered" evidence="1">
    <location>
        <begin position="836"/>
        <end position="893"/>
    </location>
</feature>
<feature type="compositionally biased region" description="Basic and acidic residues" evidence="1">
    <location>
        <begin position="1747"/>
        <end position="1775"/>
    </location>
</feature>
<dbReference type="EMBL" id="KE123602">
    <property type="protein sequence ID" value="EUR74121.1"/>
    <property type="molecule type" value="Genomic_DNA"/>
</dbReference>
<evidence type="ECO:0008006" key="11">
    <source>
        <dbReference type="Google" id="ProtNLM"/>
    </source>
</evidence>
<proteinExistence type="predicted"/>
<feature type="region of interest" description="Disordered" evidence="1">
    <location>
        <begin position="645"/>
        <end position="664"/>
    </location>
</feature>
<dbReference type="InterPro" id="IPR042202">
    <property type="entry name" value="Duffy-ag-bd_sf"/>
</dbReference>
<feature type="compositionally biased region" description="Polar residues" evidence="1">
    <location>
        <begin position="1779"/>
        <end position="1788"/>
    </location>
</feature>
<feature type="transmembrane region" description="Helical" evidence="2">
    <location>
        <begin position="1833"/>
        <end position="1860"/>
    </location>
</feature>
<feature type="region of interest" description="Disordered" evidence="1">
    <location>
        <begin position="425"/>
        <end position="445"/>
    </location>
</feature>
<evidence type="ECO:0000259" key="4">
    <source>
        <dbReference type="Pfam" id="PF05424"/>
    </source>
</evidence>
<dbReference type="FunFam" id="1.20.58.830:FF:000002">
    <property type="entry name" value="Erythrocyte membrane protein 1, PfEMP1"/>
    <property type="match status" value="1"/>
</dbReference>
<keyword evidence="2" id="KW-0812">Transmembrane</keyword>
<evidence type="ECO:0000259" key="8">
    <source>
        <dbReference type="Pfam" id="PF22672"/>
    </source>
</evidence>
<feature type="domain" description="PfEMP1 CIDRalpha1" evidence="7">
    <location>
        <begin position="571"/>
        <end position="624"/>
    </location>
</feature>
<dbReference type="InterPro" id="IPR004258">
    <property type="entry name" value="DBL"/>
</dbReference>
<evidence type="ECO:0000313" key="9">
    <source>
        <dbReference type="EMBL" id="EUR74121.1"/>
    </source>
</evidence>
<reference evidence="10" key="1">
    <citation type="submission" date="2007-11" db="EMBL/GenBank/DDBJ databases">
        <authorList>
            <consortium name="The Broad Institute Genome Sequencing Platform"/>
            <person name="Volkman S.K."/>
            <person name="Daily J.P."/>
            <person name="Sarr O."/>
            <person name="Ndiaye D."/>
            <person name="Ndir O."/>
            <person name="Mboup S."/>
            <person name="Lukens A."/>
            <person name="Stange-Thomann N."/>
            <person name="Mauceli E."/>
            <person name="Gnerre S."/>
            <person name="Jaffe D."/>
            <person name="Zainoun J."/>
            <person name="Wiegand R.C."/>
            <person name="Birren B."/>
            <person name="Galagan J."/>
            <person name="Lander E."/>
            <person name="Wirth D.F."/>
        </authorList>
    </citation>
    <scope>NUCLEOTIDE SEQUENCE [LARGE SCALE GENOMIC DNA]</scope>
    <source>
        <strain evidence="10">7G8</strain>
    </source>
</reference>
<dbReference type="InterPro" id="IPR029210">
    <property type="entry name" value="PfEMP1_NTS"/>
</dbReference>
<dbReference type="Pfam" id="PF22672">
    <property type="entry name" value="DBL_C"/>
    <property type="match status" value="2"/>
</dbReference>
<dbReference type="InterPro" id="IPR008602">
    <property type="entry name" value="Duffy-antigen-binding"/>
</dbReference>
<evidence type="ECO:0000259" key="3">
    <source>
        <dbReference type="Pfam" id="PF03011"/>
    </source>
</evidence>
<dbReference type="InterPro" id="IPR054595">
    <property type="entry name" value="DBL_C"/>
</dbReference>
<gene>
    <name evidence="9" type="ORF">PFBG_01722</name>
</gene>
<dbReference type="GO" id="GO:0016020">
    <property type="term" value="C:membrane"/>
    <property type="evidence" value="ECO:0007669"/>
    <property type="project" value="InterPro"/>
</dbReference>
<feature type="domain" description="Plasmodium falciparum erythrocyte membrane protein-1 N-terminal segment" evidence="5">
    <location>
        <begin position="17"/>
        <end position="50"/>
    </location>
</feature>
<dbReference type="Gene3D" id="1.20.1310.20">
    <property type="entry name" value="Duffy-antigen binding domain"/>
    <property type="match status" value="2"/>
</dbReference>
<protein>
    <recommendedName>
        <fullName evidence="11">Erythrocyte membrane protein 1</fullName>
    </recommendedName>
</protein>
<feature type="compositionally biased region" description="Polar residues" evidence="1">
    <location>
        <begin position="1270"/>
        <end position="1288"/>
    </location>
</feature>
<dbReference type="FunFam" id="1.20.58.830:FF:000003">
    <property type="entry name" value="Erythrocyte membrane protein 1, PfEMP1"/>
    <property type="match status" value="1"/>
</dbReference>
<accession>W7F4E4</accession>
<feature type="compositionally biased region" description="Acidic residues" evidence="1">
    <location>
        <begin position="1737"/>
        <end position="1746"/>
    </location>
</feature>
<dbReference type="Gene3D" id="1.20.58.830">
    <property type="match status" value="3"/>
</dbReference>
<evidence type="ECO:0000259" key="6">
    <source>
        <dbReference type="Pfam" id="PF18562"/>
    </source>
</evidence>
<dbReference type="FunFam" id="1.20.58.830:FF:000004">
    <property type="entry name" value="Erythrocyte membrane protein 1, PfEMP1"/>
    <property type="match status" value="1"/>
</dbReference>
<evidence type="ECO:0000259" key="7">
    <source>
        <dbReference type="Pfam" id="PF21807"/>
    </source>
</evidence>
<feature type="domain" description="Duffy-binding-like" evidence="3">
    <location>
        <begin position="674"/>
        <end position="837"/>
    </location>
</feature>
<dbReference type="FunFam" id="1.20.1310.20:FF:000001">
    <property type="entry name" value="Erythrocyte membrane protein 1, PfEMP1"/>
    <property type="match status" value="1"/>
</dbReference>
<feature type="compositionally biased region" description="Basic and acidic residues" evidence="1">
    <location>
        <begin position="651"/>
        <end position="664"/>
    </location>
</feature>
<organism evidence="9 10">
    <name type="scientific">Plasmodium falciparum (isolate 7G8)</name>
    <dbReference type="NCBI Taxonomy" id="57266"/>
    <lineage>
        <taxon>Eukaryota</taxon>
        <taxon>Sar</taxon>
        <taxon>Alveolata</taxon>
        <taxon>Apicomplexa</taxon>
        <taxon>Aconoidasida</taxon>
        <taxon>Haemosporida</taxon>
        <taxon>Plasmodiidae</taxon>
        <taxon>Plasmodium</taxon>
        <taxon>Plasmodium (Laverania)</taxon>
    </lineage>
</organism>
<feature type="region of interest" description="Disordered" evidence="1">
    <location>
        <begin position="1724"/>
        <end position="1817"/>
    </location>
</feature>
<sequence length="1862" mass="211273">MVPPVATQNGGGGSSQDAKHVLDEFGQQVYEQVKSEAETYKDALKGNLTSSIFFGGETANSLNPCTLVDQYRSNANGGTIKNDPCRKDGTGKEEVNRFSVKEQAEYDNKKIKCSNGRDFGACAPYRRLSLCNKNLEYLNSYDGNNAKDYLLAKVCYAAKHEGESIKTHYKQYDSKYPGSGHTTCTMLARSFADIGDIVRGKDLFLGNDKEKDQRKVLDENLKTIFKNIYEKLLQDNKTNGKTNGKTLQKRYKGDKNNNFFKLREDWWTANRATIWEALTCEAPEHASYFRTTCSMNGSGAQARNQCRCQKKNGQHDTDQVPTYFDYVPQYLRWFEEWAEDFCRKKKKKVENAKKKCREQDKEGNQRYCSRNGFDCEQTVNARGKLRYGKQCTDCFFACNPYVEWIEKQKEQFDKQKEKYPIEIEKYTNGGGGSGRTRQRRGARNENYDGYEKNFYEQLKKGDYGTVDKFLQLLNNETTCKDITDEKEGRISFENVNTGSTGGSVRVVSGGTSGTSGTNNENEGTFYHSEYCQPCPYCGMKKTNDGRIVKKREDDNCKRGNLYRPKDGQDGTKIEILKSGDGQTEIAEKLKAFCEEKNGGGGGRNSNSSLYDPWQCYKGEDVDKNGEEEDDEEDYQNMKNAGGLCILPNPKKNKEEGGNTSEKEPAEIQKTFHDFFYYWVAHMLKDSIYWRTKKIKKCLENGKQTKCKNGCNNDCECFKRWVKQKEKEWDPIKKQFSKQEGLDSEGHNNSPSGLNLHMTPDFVLKTVLELEFANKNTEEDKENNVSAEEIDLINKMLKEDKTTAADVADNEENTPIDKLLKHEKKIAENCLQTHKEKCEDTAGVRSLKPADPEDLEEDDDDDEDDNGDDHTQDPEEPQEEVAPQPAAPTTDPSVDVCTTVKSALEGDLSEACNQKYGPKAPTSWKCVSSGNDKVTGGGVPGKDTGGICVPPRRRKLYIGGLTKWAKSDEATKGPTSQESGEAQTPQDETSSPSGDKLREAFIQSAAIETFFLWDRYKKEWLAQKKAEKGLTDGPFSSGSSSSGIQVLDGAAGPRLPLQPQLSGISGMQTQPIALPELAGLNNSNDPQSKLQQTGEIPNDFLKLMFYTLGDYRDILYSGSNDTSDSKGTSNSNDIKNIVIEASGDKQDEMKKIQKAIDEHINSLNKASSVSQKTVQSPQTQHSDKDPESWWEKHGKDIWRGMVCALTYKENGSGGEKKIEKDEQVYNKFFGTQNGKPGLAPVTPGLPPGTAEVTFTTRYKYDIVKLEDENSGPKTASPSSGDNTPTTLNNPKLKDFVEIPTFFRWLHEWGSDFCGTRQRMLKDVRDNCRNSEQDGKRHCSGDGHDCTENGELKHKDILADLYCPGCYEQCRKYRKWIDIKFVEYHKQENTYKVEHGKLKPNSENKDYKKYYEEIKQHTTADKFLKELKHCKNGQNNSEEKINEEDKKNNEINFENIRQTFSRSTYCKTCPIYGVKCNGSGRGRSNGCNVNGNGETWESVFNGMSENSGKTTTIDVQMIDRRGPFIEKYLGNSKNSFKISRLFNGLKEQQWECRYKDEKTDICKLKNFKDKIDLNEYTTFKVFLVYWLEDFLYGYYILKKKKIIEQCTKKEGKTCSEEPKNDCACVGKWVQQKGKEWESIKDHFKIQNNERGYDIKYKVKTFLETLIPRIALTNDKKHFKNLDAFLRSYACKCAAKLENTQENDLVLCLLEDLDTKIKTCEDQNSVEKTEKECQEYPPLPDEEYENEEENDKKVEPPTFCEIKDTPEPADEDACKAAPKETAPSSEENQPETPVIKPEEEAPAPEKSQPKEDKKVSPPSNVFNNPAVIPALMSSTIMWSIGIGFAAFTYFYLKVLYICGCMWIKK</sequence>
<dbReference type="SUPFAM" id="SSF140924">
    <property type="entry name" value="Duffy binding domain-like"/>
    <property type="match status" value="4"/>
</dbReference>
<dbReference type="InterPro" id="IPR041480">
    <property type="entry name" value="CIDR1_gamma"/>
</dbReference>
<evidence type="ECO:0000313" key="10">
    <source>
        <dbReference type="Proteomes" id="UP000030688"/>
    </source>
</evidence>
<feature type="domain" description="Duffy-antigen binding" evidence="4">
    <location>
        <begin position="120"/>
        <end position="332"/>
    </location>
</feature>